<organism evidence="1 2">
    <name type="scientific">Ameiurus melas</name>
    <name type="common">Black bullhead</name>
    <name type="synonym">Silurus melas</name>
    <dbReference type="NCBI Taxonomy" id="219545"/>
    <lineage>
        <taxon>Eukaryota</taxon>
        <taxon>Metazoa</taxon>
        <taxon>Chordata</taxon>
        <taxon>Craniata</taxon>
        <taxon>Vertebrata</taxon>
        <taxon>Euteleostomi</taxon>
        <taxon>Actinopterygii</taxon>
        <taxon>Neopterygii</taxon>
        <taxon>Teleostei</taxon>
        <taxon>Ostariophysi</taxon>
        <taxon>Siluriformes</taxon>
        <taxon>Ictaluridae</taxon>
        <taxon>Ameiurus</taxon>
    </lineage>
</organism>
<evidence type="ECO:0000313" key="1">
    <source>
        <dbReference type="EMBL" id="KAF4079375.1"/>
    </source>
</evidence>
<dbReference type="AlphaFoldDB" id="A0A7J6A907"/>
<dbReference type="Proteomes" id="UP000593565">
    <property type="component" value="Unassembled WGS sequence"/>
</dbReference>
<reference evidence="1 2" key="1">
    <citation type="submission" date="2020-02" db="EMBL/GenBank/DDBJ databases">
        <title>A chromosome-scale genome assembly of the black bullhead catfish (Ameiurus melas).</title>
        <authorList>
            <person name="Wen M."/>
            <person name="Zham M."/>
            <person name="Cabau C."/>
            <person name="Klopp C."/>
            <person name="Donnadieu C."/>
            <person name="Roques C."/>
            <person name="Bouchez O."/>
            <person name="Lampietro C."/>
            <person name="Jouanno E."/>
            <person name="Herpin A."/>
            <person name="Louis A."/>
            <person name="Berthelot C."/>
            <person name="Parey E."/>
            <person name="Roest-Crollius H."/>
            <person name="Braasch I."/>
            <person name="Postlethwait J."/>
            <person name="Robinson-Rechavi M."/>
            <person name="Echchiki A."/>
            <person name="Begum T."/>
            <person name="Montfort J."/>
            <person name="Schartl M."/>
            <person name="Bobe J."/>
            <person name="Guiguen Y."/>
        </authorList>
    </citation>
    <scope>NUCLEOTIDE SEQUENCE [LARGE SCALE GENOMIC DNA]</scope>
    <source>
        <strain evidence="1">M_S1</strain>
        <tissue evidence="1">Blood</tissue>
    </source>
</reference>
<comment type="caution">
    <text evidence="1">The sequence shown here is derived from an EMBL/GenBank/DDBJ whole genome shotgun (WGS) entry which is preliminary data.</text>
</comment>
<name>A0A7J6A907_AMEME</name>
<sequence>MLDPGGSCPLKWLMIQAAIILLKSLQSKFKIMMGLQFLRCVLSPFLCRSDTIPVLKLSGSLSNVSNSLKNSSSASTALLLPSHQWTVKGCKTASSGQKRREESM</sequence>
<keyword evidence="2" id="KW-1185">Reference proteome</keyword>
<protein>
    <submittedName>
        <fullName evidence="1">Uncharacterized protein</fullName>
    </submittedName>
</protein>
<gene>
    <name evidence="1" type="ORF">AMELA_G00177260</name>
</gene>
<dbReference type="EMBL" id="JAAGNN010000015">
    <property type="protein sequence ID" value="KAF4079375.1"/>
    <property type="molecule type" value="Genomic_DNA"/>
</dbReference>
<evidence type="ECO:0000313" key="2">
    <source>
        <dbReference type="Proteomes" id="UP000593565"/>
    </source>
</evidence>
<proteinExistence type="predicted"/>
<accession>A0A7J6A907</accession>